<proteinExistence type="predicted"/>
<evidence type="ECO:0000313" key="1">
    <source>
        <dbReference type="EnsemblMetazoa" id="GPPI048473-PA"/>
    </source>
</evidence>
<name>A0A1B0C3Z2_9MUSC</name>
<dbReference type="EnsemblMetazoa" id="GPPI048473-RA">
    <property type="protein sequence ID" value="GPPI048473-PA"/>
    <property type="gene ID" value="GPPI048473"/>
</dbReference>
<reference evidence="2" key="1">
    <citation type="submission" date="2015-01" db="EMBL/GenBank/DDBJ databases">
        <authorList>
            <person name="Aksoy S."/>
            <person name="Warren W."/>
            <person name="Wilson R.K."/>
        </authorList>
    </citation>
    <scope>NUCLEOTIDE SEQUENCE [LARGE SCALE GENOMIC DNA]</scope>
    <source>
        <strain evidence="2">IAEA</strain>
    </source>
</reference>
<evidence type="ECO:0000313" key="2">
    <source>
        <dbReference type="Proteomes" id="UP000092460"/>
    </source>
</evidence>
<accession>A0A1B0C3Z2</accession>
<sequence length="248" mass="29180">FLFGNILLLWKYRQLNFSFVHDIETRKKDFLDYHELIGMEQGEVLERVGREVFKAVWLLTNGYDKNYVSESKILSHVEFRVKNLVGTHRLENIIHKCLEYLSDVGLLRCIDSERFSVIRQCRPNSSPRLTQPDILEEFHKLIKSPRKRKYSNMNLRSGEAQISDEQSVTNDESDCTTKRLRTNNDDVLYMADKKPFFKICQVCCDNFLNVIYARSEHVDEVDGERRKVEFSSQSNLFSIANCGEHQRN</sequence>
<protein>
    <submittedName>
        <fullName evidence="1">Uncharacterized protein</fullName>
    </submittedName>
</protein>
<dbReference type="EMBL" id="JXJN01025188">
    <property type="status" value="NOT_ANNOTATED_CDS"/>
    <property type="molecule type" value="Genomic_DNA"/>
</dbReference>
<reference evidence="1" key="2">
    <citation type="submission" date="2020-05" db="UniProtKB">
        <authorList>
            <consortium name="EnsemblMetazoa"/>
        </authorList>
    </citation>
    <scope>IDENTIFICATION</scope>
    <source>
        <strain evidence="1">IAEA</strain>
    </source>
</reference>
<dbReference type="VEuPathDB" id="VectorBase:GPPI048473"/>
<dbReference type="AlphaFoldDB" id="A0A1B0C3Z2"/>
<organism evidence="1 2">
    <name type="scientific">Glossina palpalis gambiensis</name>
    <dbReference type="NCBI Taxonomy" id="67801"/>
    <lineage>
        <taxon>Eukaryota</taxon>
        <taxon>Metazoa</taxon>
        <taxon>Ecdysozoa</taxon>
        <taxon>Arthropoda</taxon>
        <taxon>Hexapoda</taxon>
        <taxon>Insecta</taxon>
        <taxon>Pterygota</taxon>
        <taxon>Neoptera</taxon>
        <taxon>Endopterygota</taxon>
        <taxon>Diptera</taxon>
        <taxon>Brachycera</taxon>
        <taxon>Muscomorpha</taxon>
        <taxon>Hippoboscoidea</taxon>
        <taxon>Glossinidae</taxon>
        <taxon>Glossina</taxon>
    </lineage>
</organism>
<dbReference type="Proteomes" id="UP000092460">
    <property type="component" value="Unassembled WGS sequence"/>
</dbReference>
<keyword evidence="2" id="KW-1185">Reference proteome</keyword>